<reference evidence="1" key="1">
    <citation type="submission" date="2021-01" db="EMBL/GenBank/DDBJ databases">
        <title>Marivirga sp. nov., isolated from intertidal surface sediments.</title>
        <authorList>
            <person name="Zhang M."/>
        </authorList>
    </citation>
    <scope>NUCLEOTIDE SEQUENCE</scope>
    <source>
        <strain evidence="1">SM1354</strain>
    </source>
</reference>
<dbReference type="RefSeq" id="WP_201922175.1">
    <property type="nucleotide sequence ID" value="NZ_JAERQG010000003.1"/>
</dbReference>
<dbReference type="GO" id="GO:0032259">
    <property type="term" value="P:methylation"/>
    <property type="evidence" value="ECO:0007669"/>
    <property type="project" value="UniProtKB-KW"/>
</dbReference>
<protein>
    <submittedName>
        <fullName evidence="1">Class I SAM-dependent methyltransferase</fullName>
    </submittedName>
</protein>
<comment type="caution">
    <text evidence="1">The sequence shown here is derived from an EMBL/GenBank/DDBJ whole genome shotgun (WGS) entry which is preliminary data.</text>
</comment>
<dbReference type="Gene3D" id="3.40.50.150">
    <property type="entry name" value="Vaccinia Virus protein VP39"/>
    <property type="match status" value="1"/>
</dbReference>
<accession>A0A937DKL8</accession>
<dbReference type="SUPFAM" id="SSF53335">
    <property type="entry name" value="S-adenosyl-L-methionine-dependent methyltransferases"/>
    <property type="match status" value="1"/>
</dbReference>
<dbReference type="GO" id="GO:0008168">
    <property type="term" value="F:methyltransferase activity"/>
    <property type="evidence" value="ECO:0007669"/>
    <property type="project" value="UniProtKB-KW"/>
</dbReference>
<organism evidence="1 2">
    <name type="scientific">Marivirga atlantica</name>
    <dbReference type="NCBI Taxonomy" id="1548457"/>
    <lineage>
        <taxon>Bacteria</taxon>
        <taxon>Pseudomonadati</taxon>
        <taxon>Bacteroidota</taxon>
        <taxon>Cytophagia</taxon>
        <taxon>Cytophagales</taxon>
        <taxon>Marivirgaceae</taxon>
        <taxon>Marivirga</taxon>
    </lineage>
</organism>
<keyword evidence="1" id="KW-0489">Methyltransferase</keyword>
<dbReference type="Proteomes" id="UP000642920">
    <property type="component" value="Unassembled WGS sequence"/>
</dbReference>
<proteinExistence type="predicted"/>
<dbReference type="EMBL" id="JAERQG010000003">
    <property type="protein sequence ID" value="MBL0766174.1"/>
    <property type="molecule type" value="Genomic_DNA"/>
</dbReference>
<name>A0A937DKL8_9BACT</name>
<dbReference type="AlphaFoldDB" id="A0A937DKL8"/>
<dbReference type="InterPro" id="IPR029063">
    <property type="entry name" value="SAM-dependent_MTases_sf"/>
</dbReference>
<evidence type="ECO:0000313" key="2">
    <source>
        <dbReference type="Proteomes" id="UP000642920"/>
    </source>
</evidence>
<gene>
    <name evidence="1" type="ORF">JKP34_12980</name>
</gene>
<dbReference type="Pfam" id="PF13578">
    <property type="entry name" value="Methyltransf_24"/>
    <property type="match status" value="1"/>
</dbReference>
<sequence length="260" mass="30638">MNFFIIKEWLKYFHLQTDEHSLHSPYFYKFYTELIKPKHRRNNSAFDEIEKQRKVYLKSTEDIEMLDYGAGSKVLKIDRRRISEIAASSISQKKFSIFLNRVINHFSYKNVIELGTSLGINTAYIAHNTLSNITSFEGDPSLCTIANDHLRFYRNIKIIQGNIDDTLALHLEESNEPLDLAYIDANHTYEATLKYFELMLNYCHANSILVFDDIHWSREMKEAWENIKRHPQVTASMDIFDAGLVFFNPDFSKQHYILNF</sequence>
<dbReference type="CDD" id="cd02440">
    <property type="entry name" value="AdoMet_MTases"/>
    <property type="match status" value="1"/>
</dbReference>
<evidence type="ECO:0000313" key="1">
    <source>
        <dbReference type="EMBL" id="MBL0766174.1"/>
    </source>
</evidence>
<keyword evidence="1" id="KW-0808">Transferase</keyword>
<keyword evidence="2" id="KW-1185">Reference proteome</keyword>